<keyword evidence="3" id="KW-0347">Helicase</keyword>
<gene>
    <name evidence="3" type="ORF">Acr_28g0007250</name>
</gene>
<keyword evidence="3" id="KW-0378">Hydrolase</keyword>
<dbReference type="SUPFAM" id="SSF52540">
    <property type="entry name" value="P-loop containing nucleoside triphosphate hydrolases"/>
    <property type="match status" value="1"/>
</dbReference>
<dbReference type="PROSITE" id="PS51192">
    <property type="entry name" value="HELICASE_ATP_BIND_1"/>
    <property type="match status" value="1"/>
</dbReference>
<keyword evidence="4" id="KW-1185">Reference proteome</keyword>
<dbReference type="PANTHER" id="PTHR13710:SF120">
    <property type="entry name" value="BIFUNCTIONAL 3'-5' EXONUCLEASE_ATP-DEPENDENT HELICASE WRN"/>
    <property type="match status" value="1"/>
</dbReference>
<dbReference type="Pfam" id="PF00270">
    <property type="entry name" value="DEAD"/>
    <property type="match status" value="1"/>
</dbReference>
<dbReference type="EMBL" id="BJWL01000028">
    <property type="protein sequence ID" value="GFZ20020.1"/>
    <property type="molecule type" value="Genomic_DNA"/>
</dbReference>
<keyword evidence="3" id="KW-0547">Nucleotide-binding</keyword>
<comment type="similarity">
    <text evidence="1">Belongs to the helicase family. RecQ subfamily.</text>
</comment>
<name>A0A7J0HA75_9ERIC</name>
<dbReference type="GO" id="GO:0000724">
    <property type="term" value="P:double-strand break repair via homologous recombination"/>
    <property type="evidence" value="ECO:0007669"/>
    <property type="project" value="TreeGrafter"/>
</dbReference>
<dbReference type="GO" id="GO:0005694">
    <property type="term" value="C:chromosome"/>
    <property type="evidence" value="ECO:0007669"/>
    <property type="project" value="TreeGrafter"/>
</dbReference>
<evidence type="ECO:0000313" key="4">
    <source>
        <dbReference type="Proteomes" id="UP000585474"/>
    </source>
</evidence>
<feature type="domain" description="Helicase ATP-binding" evidence="2">
    <location>
        <begin position="22"/>
        <end position="90"/>
    </location>
</feature>
<evidence type="ECO:0000256" key="1">
    <source>
        <dbReference type="ARBA" id="ARBA00005446"/>
    </source>
</evidence>
<sequence length="90" mass="10082">MELTLKKYFGYSAFRPYQKEIIENILQGKDCLVVMATGSGKSLCYQVPPLVVNKTAVVISPLLSLMQDQVMALRQRGIKADHLSLVLKQI</sequence>
<accession>A0A7J0HA75</accession>
<reference evidence="3 4" key="1">
    <citation type="submission" date="2019-07" db="EMBL/GenBank/DDBJ databases">
        <title>De Novo Assembly of kiwifruit Actinidia rufa.</title>
        <authorList>
            <person name="Sugita-Konishi S."/>
            <person name="Sato K."/>
            <person name="Mori E."/>
            <person name="Abe Y."/>
            <person name="Kisaki G."/>
            <person name="Hamano K."/>
            <person name="Suezawa K."/>
            <person name="Otani M."/>
            <person name="Fukuda T."/>
            <person name="Manabe T."/>
            <person name="Gomi K."/>
            <person name="Tabuchi M."/>
            <person name="Akimitsu K."/>
            <person name="Kataoka I."/>
        </authorList>
    </citation>
    <scope>NUCLEOTIDE SEQUENCE [LARGE SCALE GENOMIC DNA]</scope>
    <source>
        <strain evidence="4">cv. Fuchu</strain>
    </source>
</reference>
<keyword evidence="3" id="KW-0067">ATP-binding</keyword>
<dbReference type="GO" id="GO:0005634">
    <property type="term" value="C:nucleus"/>
    <property type="evidence" value="ECO:0007669"/>
    <property type="project" value="TreeGrafter"/>
</dbReference>
<comment type="caution">
    <text evidence="3">The sequence shown here is derived from an EMBL/GenBank/DDBJ whole genome shotgun (WGS) entry which is preliminary data.</text>
</comment>
<dbReference type="GO" id="GO:0009378">
    <property type="term" value="F:four-way junction helicase activity"/>
    <property type="evidence" value="ECO:0007669"/>
    <property type="project" value="TreeGrafter"/>
</dbReference>
<dbReference type="InterPro" id="IPR011545">
    <property type="entry name" value="DEAD/DEAH_box_helicase_dom"/>
</dbReference>
<evidence type="ECO:0000259" key="2">
    <source>
        <dbReference type="PROSITE" id="PS51192"/>
    </source>
</evidence>
<dbReference type="GO" id="GO:0005524">
    <property type="term" value="F:ATP binding"/>
    <property type="evidence" value="ECO:0007669"/>
    <property type="project" value="InterPro"/>
</dbReference>
<dbReference type="PANTHER" id="PTHR13710">
    <property type="entry name" value="DNA HELICASE RECQ FAMILY MEMBER"/>
    <property type="match status" value="1"/>
</dbReference>
<dbReference type="GO" id="GO:0003676">
    <property type="term" value="F:nucleic acid binding"/>
    <property type="evidence" value="ECO:0007669"/>
    <property type="project" value="InterPro"/>
</dbReference>
<organism evidence="3 4">
    <name type="scientific">Actinidia rufa</name>
    <dbReference type="NCBI Taxonomy" id="165716"/>
    <lineage>
        <taxon>Eukaryota</taxon>
        <taxon>Viridiplantae</taxon>
        <taxon>Streptophyta</taxon>
        <taxon>Embryophyta</taxon>
        <taxon>Tracheophyta</taxon>
        <taxon>Spermatophyta</taxon>
        <taxon>Magnoliopsida</taxon>
        <taxon>eudicotyledons</taxon>
        <taxon>Gunneridae</taxon>
        <taxon>Pentapetalae</taxon>
        <taxon>asterids</taxon>
        <taxon>Ericales</taxon>
        <taxon>Actinidiaceae</taxon>
        <taxon>Actinidia</taxon>
    </lineage>
</organism>
<dbReference type="Gene3D" id="3.40.50.300">
    <property type="entry name" value="P-loop containing nucleotide triphosphate hydrolases"/>
    <property type="match status" value="1"/>
</dbReference>
<proteinExistence type="inferred from homology"/>
<dbReference type="Proteomes" id="UP000585474">
    <property type="component" value="Unassembled WGS sequence"/>
</dbReference>
<dbReference type="AlphaFoldDB" id="A0A7J0HA75"/>
<dbReference type="OrthoDB" id="10261556at2759"/>
<dbReference type="GO" id="GO:0005737">
    <property type="term" value="C:cytoplasm"/>
    <property type="evidence" value="ECO:0007669"/>
    <property type="project" value="TreeGrafter"/>
</dbReference>
<dbReference type="GO" id="GO:0043138">
    <property type="term" value="F:3'-5' DNA helicase activity"/>
    <property type="evidence" value="ECO:0007669"/>
    <property type="project" value="TreeGrafter"/>
</dbReference>
<evidence type="ECO:0000313" key="3">
    <source>
        <dbReference type="EMBL" id="GFZ20020.1"/>
    </source>
</evidence>
<protein>
    <submittedName>
        <fullName evidence="3">RECQ helicase L2</fullName>
    </submittedName>
</protein>
<dbReference type="InterPro" id="IPR014001">
    <property type="entry name" value="Helicase_ATP-bd"/>
</dbReference>
<dbReference type="InterPro" id="IPR027417">
    <property type="entry name" value="P-loop_NTPase"/>
</dbReference>